<dbReference type="Pfam" id="PF12937">
    <property type="entry name" value="F-box-like"/>
    <property type="match status" value="1"/>
</dbReference>
<protein>
    <recommendedName>
        <fullName evidence="1">F-box domain-containing protein</fullName>
    </recommendedName>
</protein>
<name>A0AAN8N2T1_9PEZI</name>
<feature type="domain" description="F-box" evidence="1">
    <location>
        <begin position="4"/>
        <end position="47"/>
    </location>
</feature>
<accession>A0AAN8N2T1</accession>
<organism evidence="2 3">
    <name type="scientific">Arthrobotrys conoides</name>
    <dbReference type="NCBI Taxonomy" id="74498"/>
    <lineage>
        <taxon>Eukaryota</taxon>
        <taxon>Fungi</taxon>
        <taxon>Dikarya</taxon>
        <taxon>Ascomycota</taxon>
        <taxon>Pezizomycotina</taxon>
        <taxon>Orbiliomycetes</taxon>
        <taxon>Orbiliales</taxon>
        <taxon>Orbiliaceae</taxon>
        <taxon>Arthrobotrys</taxon>
    </lineage>
</organism>
<dbReference type="Proteomes" id="UP001307849">
    <property type="component" value="Unassembled WGS sequence"/>
</dbReference>
<dbReference type="EMBL" id="JAVHJM010000007">
    <property type="protein sequence ID" value="KAK6510665.1"/>
    <property type="molecule type" value="Genomic_DNA"/>
</dbReference>
<gene>
    <name evidence="2" type="ORF">TWF506_009767</name>
</gene>
<dbReference type="AlphaFoldDB" id="A0AAN8N2T1"/>
<dbReference type="SUPFAM" id="SSF81383">
    <property type="entry name" value="F-box domain"/>
    <property type="match status" value="1"/>
</dbReference>
<reference evidence="2 3" key="1">
    <citation type="submission" date="2019-10" db="EMBL/GenBank/DDBJ databases">
        <authorList>
            <person name="Palmer J.M."/>
        </authorList>
    </citation>
    <scope>NUCLEOTIDE SEQUENCE [LARGE SCALE GENOMIC DNA]</scope>
    <source>
        <strain evidence="2 3">TWF506</strain>
    </source>
</reference>
<sequence>MATFQQLPCELITHILSYVKIPTDLINVALASRWLYSVATPLFYEKLIIAIRIGLPPIVWDADTIFAKLKPQWIQYVREIGIVYYYPDGEDYLAPWYLHIPDTDLKTGWAIDGPAGLDRKQIGQTLFNDQLVEKLITRIPPGQLRAFNFDTRHTMDLYSVDISIVTVRALYQYQNTISQLKITLRGDLADDCTVYDFPCLKYFKFEVKDRSSAEQYHCIYALLSSCRNTLEEFHCHTDMFDNPFVELSLSTAFEDAYKDWRGCEKCSQRQLLRGGEKEFGLPRLKVWNCKEMDQAFFEFCFKSGIVRDSPLKNFLTQDAEGNALGLFSKYSKLNISELFPSLEKYPNNGLGLQKYLETFEGLLKIIVSSFRGRKFGIAWTAGLKHHADSLKQVHVKLTGMRFPVKVLEELGRNCRGLEVFASEMEDGLPRCIFNKDVFPNLQYFHDTTYIGSPGWLDIPLHSEQCLSLVNSALRHEIRKGDLSETLKIVCFGIRTVRNEFSTQRIVQGHAFMVKRSAYVIEEEDDYIGCIPHWDAADAGLYYKNLRLDVRRLEPLEYLEVMDHLGGHTDLYG</sequence>
<evidence type="ECO:0000259" key="1">
    <source>
        <dbReference type="Pfam" id="PF12937"/>
    </source>
</evidence>
<proteinExistence type="predicted"/>
<keyword evidence="3" id="KW-1185">Reference proteome</keyword>
<comment type="caution">
    <text evidence="2">The sequence shown here is derived from an EMBL/GenBank/DDBJ whole genome shotgun (WGS) entry which is preliminary data.</text>
</comment>
<evidence type="ECO:0000313" key="2">
    <source>
        <dbReference type="EMBL" id="KAK6510665.1"/>
    </source>
</evidence>
<evidence type="ECO:0000313" key="3">
    <source>
        <dbReference type="Proteomes" id="UP001307849"/>
    </source>
</evidence>
<dbReference type="InterPro" id="IPR036047">
    <property type="entry name" value="F-box-like_dom_sf"/>
</dbReference>
<dbReference type="InterPro" id="IPR001810">
    <property type="entry name" value="F-box_dom"/>
</dbReference>